<dbReference type="PANTHER" id="PTHR10075">
    <property type="entry name" value="BASIGIN RELATED"/>
    <property type="match status" value="1"/>
</dbReference>
<reference evidence="3 4" key="1">
    <citation type="submission" date="2019-08" db="EMBL/GenBank/DDBJ databases">
        <title>A chromosome-level genome assembly, high-density linkage maps, and genome scans reveal the genomic architecture of hybrid incompatibilities underlying speciation via character displacement in darters (Percidae: Etheostominae).</title>
        <authorList>
            <person name="Moran R.L."/>
            <person name="Catchen J.M."/>
            <person name="Fuller R.C."/>
        </authorList>
    </citation>
    <scope>NUCLEOTIDE SEQUENCE [LARGE SCALE GENOMIC DNA]</scope>
    <source>
        <strain evidence="3">EspeVRDwgs_2016</strain>
        <tissue evidence="3">Muscle</tissue>
    </source>
</reference>
<dbReference type="InterPro" id="IPR036179">
    <property type="entry name" value="Ig-like_dom_sf"/>
</dbReference>
<feature type="non-terminal residue" evidence="3">
    <location>
        <position position="176"/>
    </location>
</feature>
<dbReference type="SMART" id="SM00409">
    <property type="entry name" value="IG"/>
    <property type="match status" value="1"/>
</dbReference>
<dbReference type="PROSITE" id="PS50835">
    <property type="entry name" value="IG_LIKE"/>
    <property type="match status" value="1"/>
</dbReference>
<sequence>MECKMSFEDKVAVVEIPKSKLKDSGKYVCTAMNEAGSSSCEAVVTVQEPPIFVKKMEPKITWKQGIAARLQCSVKGSPELHIHWFWNERELGDGDKYKISFKNGVASLEIMNLLVTDSGSYTCEVSNNAGSESCNTLIAVKEPPYIRKELQTVEAIKGAAAQLECEITGTAPFEIS</sequence>
<gene>
    <name evidence="3" type="ORF">FQN60_012543</name>
</gene>
<organism evidence="3 4">
    <name type="scientific">Etheostoma spectabile</name>
    <name type="common">orangethroat darter</name>
    <dbReference type="NCBI Taxonomy" id="54343"/>
    <lineage>
        <taxon>Eukaryota</taxon>
        <taxon>Metazoa</taxon>
        <taxon>Chordata</taxon>
        <taxon>Craniata</taxon>
        <taxon>Vertebrata</taxon>
        <taxon>Euteleostomi</taxon>
        <taxon>Actinopterygii</taxon>
        <taxon>Neopterygii</taxon>
        <taxon>Teleostei</taxon>
        <taxon>Neoteleostei</taxon>
        <taxon>Acanthomorphata</taxon>
        <taxon>Eupercaria</taxon>
        <taxon>Perciformes</taxon>
        <taxon>Percoidei</taxon>
        <taxon>Percidae</taxon>
        <taxon>Etheostomatinae</taxon>
        <taxon>Etheostoma</taxon>
    </lineage>
</organism>
<dbReference type="InterPro" id="IPR003598">
    <property type="entry name" value="Ig_sub2"/>
</dbReference>
<dbReference type="AlphaFoldDB" id="A0A5J5DQD9"/>
<keyword evidence="1" id="KW-0393">Immunoglobulin domain</keyword>
<dbReference type="PANTHER" id="PTHR10075:SF14">
    <property type="entry name" value="CELL ADHESION MOLECULE DSCAM2-RELATED"/>
    <property type="match status" value="1"/>
</dbReference>
<accession>A0A5J5DQD9</accession>
<protein>
    <recommendedName>
        <fullName evidence="2">Ig-like domain-containing protein</fullName>
    </recommendedName>
</protein>
<dbReference type="SMART" id="SM00408">
    <property type="entry name" value="IGc2"/>
    <property type="match status" value="1"/>
</dbReference>
<dbReference type="SUPFAM" id="SSF48726">
    <property type="entry name" value="Immunoglobulin"/>
    <property type="match status" value="2"/>
</dbReference>
<evidence type="ECO:0000259" key="2">
    <source>
        <dbReference type="PROSITE" id="PS50835"/>
    </source>
</evidence>
<dbReference type="InterPro" id="IPR013783">
    <property type="entry name" value="Ig-like_fold"/>
</dbReference>
<dbReference type="CDD" id="cd00096">
    <property type="entry name" value="Ig"/>
    <property type="match status" value="1"/>
</dbReference>
<dbReference type="InterPro" id="IPR007110">
    <property type="entry name" value="Ig-like_dom"/>
</dbReference>
<dbReference type="Proteomes" id="UP000327493">
    <property type="component" value="Chromosome 2"/>
</dbReference>
<evidence type="ECO:0000313" key="3">
    <source>
        <dbReference type="EMBL" id="KAA8595408.1"/>
    </source>
</evidence>
<name>A0A5J5DQD9_9PERO</name>
<dbReference type="FunFam" id="2.60.40.10:FF:000022">
    <property type="entry name" value="Cardiac titin"/>
    <property type="match status" value="1"/>
</dbReference>
<feature type="domain" description="Ig-like" evidence="2">
    <location>
        <begin position="49"/>
        <end position="139"/>
    </location>
</feature>
<dbReference type="Gene3D" id="2.60.40.10">
    <property type="entry name" value="Immunoglobulins"/>
    <property type="match status" value="2"/>
</dbReference>
<dbReference type="EMBL" id="VOFY01000002">
    <property type="protein sequence ID" value="KAA8595408.1"/>
    <property type="molecule type" value="Genomic_DNA"/>
</dbReference>
<keyword evidence="4" id="KW-1185">Reference proteome</keyword>
<proteinExistence type="predicted"/>
<dbReference type="Pfam" id="PF07679">
    <property type="entry name" value="I-set"/>
    <property type="match status" value="2"/>
</dbReference>
<comment type="caution">
    <text evidence="3">The sequence shown here is derived from an EMBL/GenBank/DDBJ whole genome shotgun (WGS) entry which is preliminary data.</text>
</comment>
<evidence type="ECO:0000313" key="4">
    <source>
        <dbReference type="Proteomes" id="UP000327493"/>
    </source>
</evidence>
<dbReference type="InterPro" id="IPR003599">
    <property type="entry name" value="Ig_sub"/>
</dbReference>
<dbReference type="InterPro" id="IPR013098">
    <property type="entry name" value="Ig_I-set"/>
</dbReference>
<evidence type="ECO:0000256" key="1">
    <source>
        <dbReference type="ARBA" id="ARBA00023319"/>
    </source>
</evidence>